<evidence type="ECO:0000313" key="3">
    <source>
        <dbReference type="Proteomes" id="UP001430356"/>
    </source>
</evidence>
<keyword evidence="3" id="KW-1185">Reference proteome</keyword>
<feature type="region of interest" description="Disordered" evidence="1">
    <location>
        <begin position="260"/>
        <end position="312"/>
    </location>
</feature>
<gene>
    <name evidence="2" type="ORF">NESM_000577900</name>
</gene>
<organism evidence="2 3">
    <name type="scientific">Novymonas esmeraldas</name>
    <dbReference type="NCBI Taxonomy" id="1808958"/>
    <lineage>
        <taxon>Eukaryota</taxon>
        <taxon>Discoba</taxon>
        <taxon>Euglenozoa</taxon>
        <taxon>Kinetoplastea</taxon>
        <taxon>Metakinetoplastina</taxon>
        <taxon>Trypanosomatida</taxon>
        <taxon>Trypanosomatidae</taxon>
        <taxon>Novymonas</taxon>
    </lineage>
</organism>
<dbReference type="AlphaFoldDB" id="A0AAW0ETV6"/>
<proteinExistence type="predicted"/>
<evidence type="ECO:0000256" key="1">
    <source>
        <dbReference type="SAM" id="MobiDB-lite"/>
    </source>
</evidence>
<protein>
    <submittedName>
        <fullName evidence="2">Uncharacterized protein</fullName>
    </submittedName>
</protein>
<accession>A0AAW0ETV6</accession>
<evidence type="ECO:0000313" key="2">
    <source>
        <dbReference type="EMBL" id="KAK7196409.1"/>
    </source>
</evidence>
<dbReference type="EMBL" id="JAECZO010000075">
    <property type="protein sequence ID" value="KAK7196409.1"/>
    <property type="molecule type" value="Genomic_DNA"/>
</dbReference>
<reference evidence="2 3" key="1">
    <citation type="journal article" date="2021" name="MBio">
        <title>A New Model Trypanosomatid, Novymonas esmeraldas: Genomic Perception of Its 'Candidatus Pandoraea novymonadis' Endosymbiont.</title>
        <authorList>
            <person name="Zakharova A."/>
            <person name="Saura A."/>
            <person name="Butenko A."/>
            <person name="Podesvova L."/>
            <person name="Warmusova S."/>
            <person name="Kostygov A.Y."/>
            <person name="Nenarokova A."/>
            <person name="Lukes J."/>
            <person name="Opperdoes F.R."/>
            <person name="Yurchenko V."/>
        </authorList>
    </citation>
    <scope>NUCLEOTIDE SEQUENCE [LARGE SCALE GENOMIC DNA]</scope>
    <source>
        <strain evidence="2 3">E262AT.01</strain>
    </source>
</reference>
<sequence>MRPSDRDVAGAGGFNNPYTNSTLVGNWLEDRQQRRRYFAGRGGAATTWCADGIFDDPAVSASRNPAEAQAALLHSTYQVSFGGRRPTGADARAAAAAPAAATLMLGSRHTSGGGATTTCTAKGGVDKVLLFSVDPVADPAAPLPRSTNADTYGASYYCADSTGNTPTTAMGDSGVDGEQLARAAVAGGDGERNLYDSVSRSAAAVALAPSLASGGTRGLRHAPATTATSALRRHTLRRSGGGGARTTTAHTGWTLSCVSTEAGDDADSRGRLQPPPPPPESAVGDRWTTSKQSADVPVEHYALQRRLPPIRQ</sequence>
<name>A0AAW0ETV6_9TRYP</name>
<comment type="caution">
    <text evidence="2">The sequence shown here is derived from an EMBL/GenBank/DDBJ whole genome shotgun (WGS) entry which is preliminary data.</text>
</comment>
<dbReference type="Proteomes" id="UP001430356">
    <property type="component" value="Unassembled WGS sequence"/>
</dbReference>